<evidence type="ECO:0000259" key="2">
    <source>
        <dbReference type="Pfam" id="PF07670"/>
    </source>
</evidence>
<feature type="transmembrane region" description="Helical" evidence="1">
    <location>
        <begin position="367"/>
        <end position="391"/>
    </location>
</feature>
<accession>A0A4Z0VB14</accession>
<name>A0A4Z0VB14_9BACT</name>
<keyword evidence="1" id="KW-0812">Transmembrane</keyword>
<feature type="domain" description="Nucleoside transporter/FeoB GTPase Gate" evidence="2">
    <location>
        <begin position="64"/>
        <end position="163"/>
    </location>
</feature>
<keyword evidence="4" id="KW-1185">Reference proteome</keyword>
<keyword evidence="1" id="KW-1133">Transmembrane helix</keyword>
<dbReference type="InterPro" id="IPR011642">
    <property type="entry name" value="Gate_dom"/>
</dbReference>
<dbReference type="AlphaFoldDB" id="A0A4Z0VB14"/>
<feature type="transmembrane region" description="Helical" evidence="1">
    <location>
        <begin position="138"/>
        <end position="160"/>
    </location>
</feature>
<feature type="transmembrane region" description="Helical" evidence="1">
    <location>
        <begin position="58"/>
        <end position="81"/>
    </location>
</feature>
<evidence type="ECO:0000313" key="4">
    <source>
        <dbReference type="Proteomes" id="UP000297635"/>
    </source>
</evidence>
<feature type="transmembrane region" description="Helical" evidence="1">
    <location>
        <begin position="20"/>
        <end position="38"/>
    </location>
</feature>
<dbReference type="Pfam" id="PF07670">
    <property type="entry name" value="Gate"/>
    <property type="match status" value="1"/>
</dbReference>
<evidence type="ECO:0000313" key="3">
    <source>
        <dbReference type="EMBL" id="TGG40985.1"/>
    </source>
</evidence>
<dbReference type="Proteomes" id="UP000297635">
    <property type="component" value="Unassembled WGS sequence"/>
</dbReference>
<feature type="transmembrane region" description="Helical" evidence="1">
    <location>
        <begin position="326"/>
        <end position="347"/>
    </location>
</feature>
<dbReference type="EMBL" id="SJSA01000001">
    <property type="protein sequence ID" value="TGG40985.1"/>
    <property type="molecule type" value="Genomic_DNA"/>
</dbReference>
<gene>
    <name evidence="3" type="ORF">EZ315_03055</name>
</gene>
<feature type="transmembrane region" description="Helical" evidence="1">
    <location>
        <begin position="301"/>
        <end position="319"/>
    </location>
</feature>
<reference evidence="3 4" key="1">
    <citation type="submission" date="2019-02" db="EMBL/GenBank/DDBJ databases">
        <title>Isolation and identification of novel species under the genus Muribaculum.</title>
        <authorList>
            <person name="Miyake S."/>
            <person name="Ding Y."/>
            <person name="Low A."/>
            <person name="Soh M."/>
            <person name="Seedorf H."/>
        </authorList>
    </citation>
    <scope>NUCLEOTIDE SEQUENCE [LARGE SCALE GENOMIC DNA]</scope>
    <source>
        <strain evidence="3 4">TLL-A3</strain>
    </source>
</reference>
<evidence type="ECO:0000256" key="1">
    <source>
        <dbReference type="SAM" id="Phobius"/>
    </source>
</evidence>
<sequence>MTSAPIKTHDEKKKFSITRYIPSGVICLAVVFGLFWYLGSVMGMAQMLKTVMATAHDLLLNTVFYLMGICVVTGALGRLFVEFGVVSMLEKILKPLMGPLFRLPGVASLGAVMTFLSDNPAIISLAQEKRFSSYFKKFQFISLTNFGTAFGMGLLVMVFMVGQGFFWEPLVGFAGAFVGCAISTRLMQHFILKAYPHFATEDVVNPDELEDTAEKKTEEKSLFIRTLNSLLDGGRSGVDVGIAIIPGVLIISTLVMILTFGASADGTYTGAAYEGVAILPWLAEKVNIVFEWLFGFGDPHLVAFPITALGAVGAALSLVPNFMAQGWIDGNAIAVFTAIGMCWSGYLSTHTAMLDSLGYRELTPKAILAHTIGGICAAIFAHALYMLIIFIQA</sequence>
<comment type="caution">
    <text evidence="3">The sequence shown here is derived from an EMBL/GenBank/DDBJ whole genome shotgun (WGS) entry which is preliminary data.</text>
</comment>
<feature type="transmembrane region" description="Helical" evidence="1">
    <location>
        <begin position="166"/>
        <end position="187"/>
    </location>
</feature>
<organism evidence="3 4">
    <name type="scientific">Duncaniella freteri</name>
    <dbReference type="NCBI Taxonomy" id="2530391"/>
    <lineage>
        <taxon>Bacteria</taxon>
        <taxon>Pseudomonadati</taxon>
        <taxon>Bacteroidota</taxon>
        <taxon>Bacteroidia</taxon>
        <taxon>Bacteroidales</taxon>
        <taxon>Muribaculaceae</taxon>
        <taxon>Duncaniella</taxon>
    </lineage>
</organism>
<keyword evidence="1" id="KW-0472">Membrane</keyword>
<proteinExistence type="predicted"/>
<feature type="transmembrane region" description="Helical" evidence="1">
    <location>
        <begin position="240"/>
        <end position="260"/>
    </location>
</feature>
<feature type="transmembrane region" description="Helical" evidence="1">
    <location>
        <begin position="101"/>
        <end position="126"/>
    </location>
</feature>
<protein>
    <recommendedName>
        <fullName evidence="2">Nucleoside transporter/FeoB GTPase Gate domain-containing protein</fullName>
    </recommendedName>
</protein>